<evidence type="ECO:0000313" key="2">
    <source>
        <dbReference type="EMBL" id="MFC4362899.1"/>
    </source>
</evidence>
<dbReference type="Proteomes" id="UP001595840">
    <property type="component" value="Unassembled WGS sequence"/>
</dbReference>
<comment type="caution">
    <text evidence="2">The sequence shown here is derived from an EMBL/GenBank/DDBJ whole genome shotgun (WGS) entry which is preliminary data.</text>
</comment>
<proteinExistence type="predicted"/>
<feature type="domain" description="Cyclic nucleotide-binding" evidence="1">
    <location>
        <begin position="39"/>
        <end position="140"/>
    </location>
</feature>
<accession>A0ABV8V4Q2</accession>
<dbReference type="InterPro" id="IPR018490">
    <property type="entry name" value="cNMP-bd_dom_sf"/>
</dbReference>
<sequence length="179" mass="19494">MTCYSAANFSRWFNDSGSQSQGDDYLERIVLPTAKLSALFGGVDAASISGLLHRCYLKVLRPGECVYRSGDLPDAVYLLISGRVRLSVATALSSTVKEDLGAGATFGDTALLGIQPHSDTATCLEMAEVLALSSHTFTELQTQNPALFTILLLNMSRDISRRLIQHDHLYREFTGHLAP</sequence>
<reference evidence="3" key="1">
    <citation type="journal article" date="2019" name="Int. J. Syst. Evol. Microbiol.">
        <title>The Global Catalogue of Microorganisms (GCM) 10K type strain sequencing project: providing services to taxonomists for standard genome sequencing and annotation.</title>
        <authorList>
            <consortium name="The Broad Institute Genomics Platform"/>
            <consortium name="The Broad Institute Genome Sequencing Center for Infectious Disease"/>
            <person name="Wu L."/>
            <person name="Ma J."/>
        </authorList>
    </citation>
    <scope>NUCLEOTIDE SEQUENCE [LARGE SCALE GENOMIC DNA]</scope>
    <source>
        <strain evidence="3">CECT 8570</strain>
    </source>
</reference>
<dbReference type="CDD" id="cd00038">
    <property type="entry name" value="CAP_ED"/>
    <property type="match status" value="1"/>
</dbReference>
<dbReference type="EMBL" id="JBHSCX010000013">
    <property type="protein sequence ID" value="MFC4362899.1"/>
    <property type="molecule type" value="Genomic_DNA"/>
</dbReference>
<gene>
    <name evidence="2" type="ORF">ACFOX3_11350</name>
</gene>
<evidence type="ECO:0000259" key="1">
    <source>
        <dbReference type="PROSITE" id="PS50042"/>
    </source>
</evidence>
<dbReference type="SUPFAM" id="SSF51206">
    <property type="entry name" value="cAMP-binding domain-like"/>
    <property type="match status" value="1"/>
</dbReference>
<dbReference type="Gene3D" id="2.60.120.10">
    <property type="entry name" value="Jelly Rolls"/>
    <property type="match status" value="1"/>
</dbReference>
<keyword evidence="3" id="KW-1185">Reference proteome</keyword>
<name>A0ABV8V4Q2_9GAMM</name>
<dbReference type="SMART" id="SM00100">
    <property type="entry name" value="cNMP"/>
    <property type="match status" value="1"/>
</dbReference>
<protein>
    <submittedName>
        <fullName evidence="2">Cyclic nucleotide-binding domain-containing protein</fullName>
    </submittedName>
</protein>
<dbReference type="RefSeq" id="WP_290264849.1">
    <property type="nucleotide sequence ID" value="NZ_JAUFQG010000006.1"/>
</dbReference>
<dbReference type="InterPro" id="IPR000595">
    <property type="entry name" value="cNMP-bd_dom"/>
</dbReference>
<evidence type="ECO:0000313" key="3">
    <source>
        <dbReference type="Proteomes" id="UP001595840"/>
    </source>
</evidence>
<dbReference type="Pfam" id="PF00027">
    <property type="entry name" value="cNMP_binding"/>
    <property type="match status" value="1"/>
</dbReference>
<dbReference type="InterPro" id="IPR045319">
    <property type="entry name" value="KAT/AKT"/>
</dbReference>
<dbReference type="PANTHER" id="PTHR45743">
    <property type="entry name" value="POTASSIUM CHANNEL AKT1"/>
    <property type="match status" value="1"/>
</dbReference>
<dbReference type="PANTHER" id="PTHR45743:SF2">
    <property type="entry name" value="POTASSIUM CHANNEL AKT1"/>
    <property type="match status" value="1"/>
</dbReference>
<dbReference type="PROSITE" id="PS50042">
    <property type="entry name" value="CNMP_BINDING_3"/>
    <property type="match status" value="1"/>
</dbReference>
<dbReference type="InterPro" id="IPR014710">
    <property type="entry name" value="RmlC-like_jellyroll"/>
</dbReference>
<organism evidence="2 3">
    <name type="scientific">Simiduia curdlanivorans</name>
    <dbReference type="NCBI Taxonomy" id="1492769"/>
    <lineage>
        <taxon>Bacteria</taxon>
        <taxon>Pseudomonadati</taxon>
        <taxon>Pseudomonadota</taxon>
        <taxon>Gammaproteobacteria</taxon>
        <taxon>Cellvibrionales</taxon>
        <taxon>Cellvibrionaceae</taxon>
        <taxon>Simiduia</taxon>
    </lineage>
</organism>